<dbReference type="GO" id="GO:0033962">
    <property type="term" value="P:P-body assembly"/>
    <property type="evidence" value="ECO:0007669"/>
    <property type="project" value="TreeGrafter"/>
</dbReference>
<reference evidence="2" key="1">
    <citation type="submission" date="2020-08" db="EMBL/GenBank/DDBJ databases">
        <title>Multicomponent nature underlies the extraordinary mechanical properties of spider dragline silk.</title>
        <authorList>
            <person name="Kono N."/>
            <person name="Nakamura H."/>
            <person name="Mori M."/>
            <person name="Yoshida Y."/>
            <person name="Ohtoshi R."/>
            <person name="Malay A.D."/>
            <person name="Moran D.A.P."/>
            <person name="Tomita M."/>
            <person name="Numata K."/>
            <person name="Arakawa K."/>
        </authorList>
    </citation>
    <scope>NUCLEOTIDE SEQUENCE</scope>
</reference>
<sequence length="150" mass="17101">MTSIPYLGSKISLITKSEIRYEGILYTVDPKESTVTLAKVKSFGTEDRPTNRPVIKFILFCLQAIRKIELEDKCLAEQRAFELEKLKLQAQNPPASVGNSPQMDSSPMKLDLKTVLPTFIPDKDDLLLFLTIFERQLKLLNVPTDFWSHT</sequence>
<dbReference type="PANTHER" id="PTHR13586:SF0">
    <property type="entry name" value="TRAILER HITCH, ISOFORM H"/>
    <property type="match status" value="1"/>
</dbReference>
<gene>
    <name evidence="2" type="primary">lsm14a-a</name>
    <name evidence="2" type="ORF">TNIN_445721</name>
</gene>
<dbReference type="AlphaFoldDB" id="A0A8X6YUY8"/>
<evidence type="ECO:0000313" key="3">
    <source>
        <dbReference type="Proteomes" id="UP000886998"/>
    </source>
</evidence>
<dbReference type="PROSITE" id="PS52002">
    <property type="entry name" value="SM"/>
    <property type="match status" value="1"/>
</dbReference>
<feature type="domain" description="Sm" evidence="1">
    <location>
        <begin position="1"/>
        <end position="74"/>
    </location>
</feature>
<protein>
    <submittedName>
        <fullName evidence="2">Protein LSM14 homolog A-A</fullName>
    </submittedName>
</protein>
<evidence type="ECO:0000259" key="1">
    <source>
        <dbReference type="PROSITE" id="PS52002"/>
    </source>
</evidence>
<dbReference type="GO" id="GO:0003729">
    <property type="term" value="F:mRNA binding"/>
    <property type="evidence" value="ECO:0007669"/>
    <property type="project" value="TreeGrafter"/>
</dbReference>
<dbReference type="GO" id="GO:0034063">
    <property type="term" value="P:stress granule assembly"/>
    <property type="evidence" value="ECO:0007669"/>
    <property type="project" value="TreeGrafter"/>
</dbReference>
<dbReference type="GO" id="GO:0000932">
    <property type="term" value="C:P-body"/>
    <property type="evidence" value="ECO:0007669"/>
    <property type="project" value="TreeGrafter"/>
</dbReference>
<dbReference type="PANTHER" id="PTHR13586">
    <property type="entry name" value="SCD6 PROTEIN-RELATED"/>
    <property type="match status" value="1"/>
</dbReference>
<keyword evidence="3" id="KW-1185">Reference proteome</keyword>
<proteinExistence type="predicted"/>
<name>A0A8X6YUY8_9ARAC</name>
<dbReference type="InterPro" id="IPR025609">
    <property type="entry name" value="Lsm14-like_N"/>
</dbReference>
<dbReference type="InterPro" id="IPR010920">
    <property type="entry name" value="LSM_dom_sf"/>
</dbReference>
<evidence type="ECO:0000313" key="2">
    <source>
        <dbReference type="EMBL" id="GFY76937.1"/>
    </source>
</evidence>
<dbReference type="Proteomes" id="UP000886998">
    <property type="component" value="Unassembled WGS sequence"/>
</dbReference>
<dbReference type="SUPFAM" id="SSF50182">
    <property type="entry name" value="Sm-like ribonucleoproteins"/>
    <property type="match status" value="1"/>
</dbReference>
<dbReference type="EMBL" id="BMAV01022237">
    <property type="protein sequence ID" value="GFY76937.1"/>
    <property type="molecule type" value="Genomic_DNA"/>
</dbReference>
<dbReference type="InterPro" id="IPR047575">
    <property type="entry name" value="Sm"/>
</dbReference>
<dbReference type="OrthoDB" id="21539at2759"/>
<dbReference type="Pfam" id="PF12701">
    <property type="entry name" value="LSM14"/>
    <property type="match status" value="1"/>
</dbReference>
<dbReference type="Gene3D" id="2.30.30.100">
    <property type="match status" value="1"/>
</dbReference>
<organism evidence="2 3">
    <name type="scientific">Trichonephila inaurata madagascariensis</name>
    <dbReference type="NCBI Taxonomy" id="2747483"/>
    <lineage>
        <taxon>Eukaryota</taxon>
        <taxon>Metazoa</taxon>
        <taxon>Ecdysozoa</taxon>
        <taxon>Arthropoda</taxon>
        <taxon>Chelicerata</taxon>
        <taxon>Arachnida</taxon>
        <taxon>Araneae</taxon>
        <taxon>Araneomorphae</taxon>
        <taxon>Entelegynae</taxon>
        <taxon>Araneoidea</taxon>
        <taxon>Nephilidae</taxon>
        <taxon>Trichonephila</taxon>
        <taxon>Trichonephila inaurata</taxon>
    </lineage>
</organism>
<dbReference type="SMART" id="SM01271">
    <property type="entry name" value="LSM14"/>
    <property type="match status" value="1"/>
</dbReference>
<comment type="caution">
    <text evidence="2">The sequence shown here is derived from an EMBL/GenBank/DDBJ whole genome shotgun (WGS) entry which is preliminary data.</text>
</comment>
<accession>A0A8X6YUY8</accession>